<sequence>MDSQRPGARIPGPTVFRLVAQHQYLEAVDALQERPQDAHYEGYHGDTALHVMCRLTKCPIFLIRVVDAILVVDPTMAGRPNQLGFTPLHFACLNLGSINYIDRPDWENVVLKLITAYPAAVTRQLPRNLQSKTPFHLACAANASASVLTAMLTVSPTLAVQPFLQVSETSTAGYPLFLLWNAVESSDDWSKMELLLRAATGAPIIRTHQRQQYPPSNSSNSGPNTDGPDDLFDVLNAACRTNPCPRDYLSLLLQRFPNRASWTDLEGLLPLHHVILNARKNWKDGTEKFLIQRLLQLYPTGASCPFTHHRDPPLLPLQYLISDSEANWPEYGISELIDAYPEALRIPDPRTGLVPALASAPFAIHSRLHLTATYKLLLISPEVFETWSRNKRCGW</sequence>
<reference evidence="2" key="1">
    <citation type="journal article" date="2021" name="Sci. Rep.">
        <title>Diploid genomic architecture of Nitzschia inconspicua, an elite biomass production diatom.</title>
        <authorList>
            <person name="Oliver A."/>
            <person name="Podell S."/>
            <person name="Pinowska A."/>
            <person name="Traller J.C."/>
            <person name="Smith S.R."/>
            <person name="McClure R."/>
            <person name="Beliaev A."/>
            <person name="Bohutskyi P."/>
            <person name="Hill E.A."/>
            <person name="Rabines A."/>
            <person name="Zheng H."/>
            <person name="Allen L.Z."/>
            <person name="Kuo A."/>
            <person name="Grigoriev I.V."/>
            <person name="Allen A.E."/>
            <person name="Hazlebeck D."/>
            <person name="Allen E.E."/>
        </authorList>
    </citation>
    <scope>NUCLEOTIDE SEQUENCE</scope>
    <source>
        <strain evidence="2">Hildebrandi</strain>
    </source>
</reference>
<feature type="region of interest" description="Disordered" evidence="1">
    <location>
        <begin position="207"/>
        <end position="227"/>
    </location>
</feature>
<keyword evidence="3" id="KW-1185">Reference proteome</keyword>
<proteinExistence type="predicted"/>
<evidence type="ECO:0000313" key="3">
    <source>
        <dbReference type="Proteomes" id="UP000693970"/>
    </source>
</evidence>
<dbReference type="Proteomes" id="UP000693970">
    <property type="component" value="Unassembled WGS sequence"/>
</dbReference>
<accession>A0A9K3Q8H1</accession>
<evidence type="ECO:0000256" key="1">
    <source>
        <dbReference type="SAM" id="MobiDB-lite"/>
    </source>
</evidence>
<gene>
    <name evidence="2" type="ORF">IV203_013025</name>
</gene>
<protein>
    <submittedName>
        <fullName evidence="2">Ankyrin repeat domain protein</fullName>
    </submittedName>
</protein>
<feature type="compositionally biased region" description="Low complexity" evidence="1">
    <location>
        <begin position="214"/>
        <end position="224"/>
    </location>
</feature>
<comment type="caution">
    <text evidence="2">The sequence shown here is derived from an EMBL/GenBank/DDBJ whole genome shotgun (WGS) entry which is preliminary data.</text>
</comment>
<name>A0A9K3Q8H1_9STRA</name>
<dbReference type="AlphaFoldDB" id="A0A9K3Q8H1"/>
<evidence type="ECO:0000313" key="2">
    <source>
        <dbReference type="EMBL" id="KAG7373930.1"/>
    </source>
</evidence>
<organism evidence="2 3">
    <name type="scientific">Nitzschia inconspicua</name>
    <dbReference type="NCBI Taxonomy" id="303405"/>
    <lineage>
        <taxon>Eukaryota</taxon>
        <taxon>Sar</taxon>
        <taxon>Stramenopiles</taxon>
        <taxon>Ochrophyta</taxon>
        <taxon>Bacillariophyta</taxon>
        <taxon>Bacillariophyceae</taxon>
        <taxon>Bacillariophycidae</taxon>
        <taxon>Bacillariales</taxon>
        <taxon>Bacillariaceae</taxon>
        <taxon>Nitzschia</taxon>
    </lineage>
</organism>
<dbReference type="OrthoDB" id="40913at2759"/>
<reference evidence="2" key="2">
    <citation type="submission" date="2021-04" db="EMBL/GenBank/DDBJ databases">
        <authorList>
            <person name="Podell S."/>
        </authorList>
    </citation>
    <scope>NUCLEOTIDE SEQUENCE</scope>
    <source>
        <strain evidence="2">Hildebrandi</strain>
    </source>
</reference>
<dbReference type="EMBL" id="JAGRRH010000001">
    <property type="protein sequence ID" value="KAG7373930.1"/>
    <property type="molecule type" value="Genomic_DNA"/>
</dbReference>